<reference evidence="1 2" key="1">
    <citation type="submission" date="2017-02" db="EMBL/GenBank/DDBJ databases">
        <title>Bacillus pseudomycoides isolate FSL K6-0042.</title>
        <authorList>
            <person name="Kovac J."/>
        </authorList>
    </citation>
    <scope>NUCLEOTIDE SEQUENCE [LARGE SCALE GENOMIC DNA]</scope>
    <source>
        <strain evidence="1 2">FSL K6-0042</strain>
    </source>
</reference>
<name>A0A1Y3MG46_9BACI</name>
<evidence type="ECO:0000313" key="1">
    <source>
        <dbReference type="EMBL" id="OUM46572.1"/>
    </source>
</evidence>
<accession>A0A1Y3MG46</accession>
<comment type="caution">
    <text evidence="1">The sequence shown here is derived from an EMBL/GenBank/DDBJ whole genome shotgun (WGS) entry which is preliminary data.</text>
</comment>
<dbReference type="EMBL" id="MWPX01000041">
    <property type="protein sequence ID" value="OUM46572.1"/>
    <property type="molecule type" value="Genomic_DNA"/>
</dbReference>
<evidence type="ECO:0000313" key="2">
    <source>
        <dbReference type="Proteomes" id="UP000195321"/>
    </source>
</evidence>
<proteinExistence type="predicted"/>
<protein>
    <submittedName>
        <fullName evidence="1">Uncharacterized protein</fullName>
    </submittedName>
</protein>
<dbReference type="AlphaFoldDB" id="A0A1Y3MG46"/>
<organism evidence="1 2">
    <name type="scientific">Bacillus pseudomycoides</name>
    <dbReference type="NCBI Taxonomy" id="64104"/>
    <lineage>
        <taxon>Bacteria</taxon>
        <taxon>Bacillati</taxon>
        <taxon>Bacillota</taxon>
        <taxon>Bacilli</taxon>
        <taxon>Bacillales</taxon>
        <taxon>Bacillaceae</taxon>
        <taxon>Bacillus</taxon>
        <taxon>Bacillus cereus group</taxon>
    </lineage>
</organism>
<sequence length="83" mass="9769">MLQSFYFLPYKLLKYDSVYCIKENRNCIHPYGWITNQPKISGVIIWNDLTGSQYLRLSYSYASMHDIENGIEMVARLIKNLSV</sequence>
<gene>
    <name evidence="1" type="ORF">BW425_23045</name>
</gene>
<dbReference type="Proteomes" id="UP000195321">
    <property type="component" value="Unassembled WGS sequence"/>
</dbReference>